<feature type="transmembrane region" description="Helical" evidence="1">
    <location>
        <begin position="38"/>
        <end position="58"/>
    </location>
</feature>
<keyword evidence="1" id="KW-1133">Transmembrane helix</keyword>
<dbReference type="EMBL" id="MFLI01000019">
    <property type="protein sequence ID" value="OGG61575.1"/>
    <property type="molecule type" value="Genomic_DNA"/>
</dbReference>
<organism evidence="2 3">
    <name type="scientific">Candidatus Kaiserbacteria bacterium RIFCSPHIGHO2_02_FULL_54_22</name>
    <dbReference type="NCBI Taxonomy" id="1798495"/>
    <lineage>
        <taxon>Bacteria</taxon>
        <taxon>Candidatus Kaiseribacteriota</taxon>
    </lineage>
</organism>
<protein>
    <submittedName>
        <fullName evidence="2">Uncharacterized protein</fullName>
    </submittedName>
</protein>
<keyword evidence="1" id="KW-0472">Membrane</keyword>
<accession>A0A1F6DJH8</accession>
<sequence length="100" mass="11380">MFKSVAEPLFVIALSLLFVSFFLFLVREGVFRAWLRFAYWWIPVSLVFIYLAGGWSGGGFGIPNVLDQEFVAVIFSGLFAIISLLIIVWKYFSTRRSGLS</sequence>
<dbReference type="STRING" id="1798495.A3C19_00925"/>
<feature type="transmembrane region" description="Helical" evidence="1">
    <location>
        <begin position="6"/>
        <end position="26"/>
    </location>
</feature>
<comment type="caution">
    <text evidence="2">The sequence shown here is derived from an EMBL/GenBank/DDBJ whole genome shotgun (WGS) entry which is preliminary data.</text>
</comment>
<keyword evidence="1" id="KW-0812">Transmembrane</keyword>
<evidence type="ECO:0000313" key="3">
    <source>
        <dbReference type="Proteomes" id="UP000178532"/>
    </source>
</evidence>
<name>A0A1F6DJH8_9BACT</name>
<proteinExistence type="predicted"/>
<gene>
    <name evidence="2" type="ORF">A3C19_00925</name>
</gene>
<feature type="transmembrane region" description="Helical" evidence="1">
    <location>
        <begin position="70"/>
        <end position="92"/>
    </location>
</feature>
<evidence type="ECO:0000256" key="1">
    <source>
        <dbReference type="SAM" id="Phobius"/>
    </source>
</evidence>
<dbReference type="Proteomes" id="UP000178532">
    <property type="component" value="Unassembled WGS sequence"/>
</dbReference>
<evidence type="ECO:0000313" key="2">
    <source>
        <dbReference type="EMBL" id="OGG61575.1"/>
    </source>
</evidence>
<reference evidence="2 3" key="1">
    <citation type="journal article" date="2016" name="Nat. Commun.">
        <title>Thousands of microbial genomes shed light on interconnected biogeochemical processes in an aquifer system.</title>
        <authorList>
            <person name="Anantharaman K."/>
            <person name="Brown C.T."/>
            <person name="Hug L.A."/>
            <person name="Sharon I."/>
            <person name="Castelle C.J."/>
            <person name="Probst A.J."/>
            <person name="Thomas B.C."/>
            <person name="Singh A."/>
            <person name="Wilkins M.J."/>
            <person name="Karaoz U."/>
            <person name="Brodie E.L."/>
            <person name="Williams K.H."/>
            <person name="Hubbard S.S."/>
            <person name="Banfield J.F."/>
        </authorList>
    </citation>
    <scope>NUCLEOTIDE SEQUENCE [LARGE SCALE GENOMIC DNA]</scope>
</reference>
<dbReference type="AlphaFoldDB" id="A0A1F6DJH8"/>